<dbReference type="GO" id="GO:0016853">
    <property type="term" value="F:isomerase activity"/>
    <property type="evidence" value="ECO:0007669"/>
    <property type="project" value="UniProtKB-KW"/>
</dbReference>
<dbReference type="Pfam" id="PF01050">
    <property type="entry name" value="MannoseP_isomer"/>
    <property type="match status" value="1"/>
</dbReference>
<sequence>MLYPVILCGGSGTRLWPLSRDMYPKQFVDLGGGRTLFKDTVQRLTALKGAEEPLVVCNREHRFYVGASLLECGARGRAVLEPAPRNTAPAVALAAFAVREAAKGEDDDPLMLVLPADHRLQSPEAFAEGVEAASRLAEAGHIVTFGIAPSGPETGFGYIRQGEALGEGGYRVERFVEKPSEEKARAMLEAGGHSWNSGMFLFRASAYLDELRAFAPDIYACCERAWQGRREEDLFVYPDPKAFLASPSDSIDYAVMERTRRAAVRPLEAEWNDLGSWEAFYQVGEKDESGNVCQGDVVQENAHGCYLHGTHRLVAALNVSDLAIVETQDSVLVAPRSSIQDVKRIVGTLKASHRPECKLHPLVYRPWGSYECLVRGARFQVKRITVNPGAQLSLQMHYHRAEHWVVVSGTAEITNGDSVRLYTENQSTYIPLGTVHRLKNPGNIPLVIIEIQSGSYLGEDDILRLEDVYGRDGNKQTA</sequence>
<evidence type="ECO:0000259" key="9">
    <source>
        <dbReference type="Pfam" id="PF00483"/>
    </source>
</evidence>
<evidence type="ECO:0000256" key="2">
    <source>
        <dbReference type="ARBA" id="ARBA00012387"/>
    </source>
</evidence>
<dbReference type="CDD" id="cd02509">
    <property type="entry name" value="GDP-M1P_Guanylyltransferase"/>
    <property type="match status" value="1"/>
</dbReference>
<dbReference type="GO" id="GO:0004475">
    <property type="term" value="F:mannose-1-phosphate guanylyltransferase (GTP) activity"/>
    <property type="evidence" value="ECO:0007669"/>
    <property type="project" value="UniProtKB-EC"/>
</dbReference>
<dbReference type="PANTHER" id="PTHR46390">
    <property type="entry name" value="MANNOSE-1-PHOSPHATE GUANYLYLTRANSFERASE"/>
    <property type="match status" value="1"/>
</dbReference>
<reference evidence="12" key="1">
    <citation type="journal article" date="2021" name="PeerJ">
        <title>Extensive microbial diversity within the chicken gut microbiome revealed by metagenomics and culture.</title>
        <authorList>
            <person name="Gilroy R."/>
            <person name="Ravi A."/>
            <person name="Getino M."/>
            <person name="Pursley I."/>
            <person name="Horton D.L."/>
            <person name="Alikhan N.F."/>
            <person name="Baker D."/>
            <person name="Gharbi K."/>
            <person name="Hall N."/>
            <person name="Watson M."/>
            <person name="Adriaenssens E.M."/>
            <person name="Foster-Nyarko E."/>
            <person name="Jarju S."/>
            <person name="Secka A."/>
            <person name="Antonio M."/>
            <person name="Oren A."/>
            <person name="Chaudhuri R.R."/>
            <person name="La Ragione R."/>
            <person name="Hildebrand F."/>
            <person name="Pallen M.J."/>
        </authorList>
    </citation>
    <scope>NUCLEOTIDE SEQUENCE</scope>
    <source>
        <strain evidence="12">ChiSxjej5B17-1746</strain>
    </source>
</reference>
<gene>
    <name evidence="12" type="ORF">H9874_00560</name>
</gene>
<proteinExistence type="inferred from homology"/>
<evidence type="ECO:0000256" key="6">
    <source>
        <dbReference type="ARBA" id="ARBA00023134"/>
    </source>
</evidence>
<dbReference type="SUPFAM" id="SSF51182">
    <property type="entry name" value="RmlC-like cupins"/>
    <property type="match status" value="1"/>
</dbReference>
<feature type="domain" description="Nucleotidyl transferase" evidence="9">
    <location>
        <begin position="4"/>
        <end position="288"/>
    </location>
</feature>
<dbReference type="Gene3D" id="3.90.550.10">
    <property type="entry name" value="Spore Coat Polysaccharide Biosynthesis Protein SpsA, Chain A"/>
    <property type="match status" value="1"/>
</dbReference>
<dbReference type="Proteomes" id="UP000824264">
    <property type="component" value="Unassembled WGS sequence"/>
</dbReference>
<dbReference type="CDD" id="cd02213">
    <property type="entry name" value="cupin_PMI_typeII_C"/>
    <property type="match status" value="1"/>
</dbReference>
<dbReference type="Gene3D" id="2.60.120.10">
    <property type="entry name" value="Jelly Rolls"/>
    <property type="match status" value="1"/>
</dbReference>
<evidence type="ECO:0000256" key="4">
    <source>
        <dbReference type="ARBA" id="ARBA00022695"/>
    </source>
</evidence>
<feature type="domain" description="Mannose-6-phosphate isomerase type II C-terminal" evidence="10">
    <location>
        <begin position="354"/>
        <end position="467"/>
    </location>
</feature>
<evidence type="ECO:0000256" key="1">
    <source>
        <dbReference type="ARBA" id="ARBA00006115"/>
    </source>
</evidence>
<evidence type="ECO:0000313" key="12">
    <source>
        <dbReference type="EMBL" id="HIW77625.1"/>
    </source>
</evidence>
<dbReference type="Pfam" id="PF22640">
    <property type="entry name" value="ManC_GMP_beta-helix"/>
    <property type="match status" value="1"/>
</dbReference>
<comment type="catalytic activity">
    <reaction evidence="7">
        <text>alpha-D-mannose 1-phosphate + GTP + H(+) = GDP-alpha-D-mannose + diphosphate</text>
        <dbReference type="Rhea" id="RHEA:15229"/>
        <dbReference type="ChEBI" id="CHEBI:15378"/>
        <dbReference type="ChEBI" id="CHEBI:33019"/>
        <dbReference type="ChEBI" id="CHEBI:37565"/>
        <dbReference type="ChEBI" id="CHEBI:57527"/>
        <dbReference type="ChEBI" id="CHEBI:58409"/>
        <dbReference type="EC" id="2.7.7.13"/>
    </reaction>
</comment>
<dbReference type="InterPro" id="IPR005835">
    <property type="entry name" value="NTP_transferase_dom"/>
</dbReference>
<dbReference type="GO" id="GO:0009298">
    <property type="term" value="P:GDP-mannose biosynthetic process"/>
    <property type="evidence" value="ECO:0007669"/>
    <property type="project" value="TreeGrafter"/>
</dbReference>
<keyword evidence="3 12" id="KW-0808">Transferase</keyword>
<accession>A0A9D1U8Y7</accession>
<reference evidence="12" key="2">
    <citation type="submission" date="2021-04" db="EMBL/GenBank/DDBJ databases">
        <authorList>
            <person name="Gilroy R."/>
        </authorList>
    </citation>
    <scope>NUCLEOTIDE SEQUENCE</scope>
    <source>
        <strain evidence="12">ChiSxjej5B17-1746</strain>
    </source>
</reference>
<dbReference type="AlphaFoldDB" id="A0A9D1U8Y7"/>
<dbReference type="InterPro" id="IPR049577">
    <property type="entry name" value="GMPP_N"/>
</dbReference>
<dbReference type="InterPro" id="IPR006375">
    <property type="entry name" value="Man1P_GuaTrfase/Man6P_Isoase"/>
</dbReference>
<evidence type="ECO:0000256" key="3">
    <source>
        <dbReference type="ARBA" id="ARBA00022679"/>
    </source>
</evidence>
<evidence type="ECO:0000256" key="8">
    <source>
        <dbReference type="RuleBase" id="RU004190"/>
    </source>
</evidence>
<evidence type="ECO:0000256" key="7">
    <source>
        <dbReference type="ARBA" id="ARBA00047343"/>
    </source>
</evidence>
<dbReference type="FunFam" id="3.90.550.10:FF:000046">
    <property type="entry name" value="Mannose-1-phosphate guanylyltransferase (GDP)"/>
    <property type="match status" value="1"/>
</dbReference>
<protein>
    <recommendedName>
        <fullName evidence="2">mannose-1-phosphate guanylyltransferase</fullName>
        <ecNumber evidence="2">2.7.7.13</ecNumber>
    </recommendedName>
</protein>
<dbReference type="SUPFAM" id="SSF53448">
    <property type="entry name" value="Nucleotide-diphospho-sugar transferases"/>
    <property type="match status" value="1"/>
</dbReference>
<organism evidence="12 13">
    <name type="scientific">Candidatus Bilophila faecipullorum</name>
    <dbReference type="NCBI Taxonomy" id="2838482"/>
    <lineage>
        <taxon>Bacteria</taxon>
        <taxon>Pseudomonadati</taxon>
        <taxon>Thermodesulfobacteriota</taxon>
        <taxon>Desulfovibrionia</taxon>
        <taxon>Desulfovibrionales</taxon>
        <taxon>Desulfovibrionaceae</taxon>
        <taxon>Bilophila</taxon>
    </lineage>
</organism>
<dbReference type="EC" id="2.7.7.13" evidence="2"/>
<dbReference type="FunFam" id="2.60.120.10:FF:000032">
    <property type="entry name" value="Mannose-1-phosphate guanylyltransferase/mannose-6-phosphate isomerase"/>
    <property type="match status" value="1"/>
</dbReference>
<evidence type="ECO:0000256" key="5">
    <source>
        <dbReference type="ARBA" id="ARBA00022741"/>
    </source>
</evidence>
<evidence type="ECO:0000259" key="10">
    <source>
        <dbReference type="Pfam" id="PF01050"/>
    </source>
</evidence>
<dbReference type="InterPro" id="IPR054566">
    <property type="entry name" value="ManC/GMP-like_b-helix"/>
</dbReference>
<keyword evidence="4 12" id="KW-0548">Nucleotidyltransferase</keyword>
<dbReference type="GO" id="GO:0000271">
    <property type="term" value="P:polysaccharide biosynthetic process"/>
    <property type="evidence" value="ECO:0007669"/>
    <property type="project" value="InterPro"/>
</dbReference>
<dbReference type="InterPro" id="IPR029044">
    <property type="entry name" value="Nucleotide-diphossugar_trans"/>
</dbReference>
<keyword evidence="5" id="KW-0547">Nucleotide-binding</keyword>
<dbReference type="EMBL" id="DXGI01000018">
    <property type="protein sequence ID" value="HIW77625.1"/>
    <property type="molecule type" value="Genomic_DNA"/>
</dbReference>
<dbReference type="InterPro" id="IPR001538">
    <property type="entry name" value="Man6P_isomerase-2_C"/>
</dbReference>
<dbReference type="InterPro" id="IPR014710">
    <property type="entry name" value="RmlC-like_jellyroll"/>
</dbReference>
<dbReference type="PANTHER" id="PTHR46390:SF1">
    <property type="entry name" value="MANNOSE-1-PHOSPHATE GUANYLYLTRANSFERASE"/>
    <property type="match status" value="1"/>
</dbReference>
<dbReference type="GO" id="GO:0005525">
    <property type="term" value="F:GTP binding"/>
    <property type="evidence" value="ECO:0007669"/>
    <property type="project" value="UniProtKB-KW"/>
</dbReference>
<comment type="similarity">
    <text evidence="1 8">Belongs to the mannose-6-phosphate isomerase type 2 family.</text>
</comment>
<evidence type="ECO:0000313" key="13">
    <source>
        <dbReference type="Proteomes" id="UP000824264"/>
    </source>
</evidence>
<keyword evidence="6" id="KW-0342">GTP-binding</keyword>
<keyword evidence="12" id="KW-0413">Isomerase</keyword>
<dbReference type="InterPro" id="IPR051161">
    <property type="entry name" value="Mannose-6P_isomerase_type2"/>
</dbReference>
<name>A0A9D1U8Y7_9BACT</name>
<evidence type="ECO:0000259" key="11">
    <source>
        <dbReference type="Pfam" id="PF22640"/>
    </source>
</evidence>
<comment type="caution">
    <text evidence="12">The sequence shown here is derived from an EMBL/GenBank/DDBJ whole genome shotgun (WGS) entry which is preliminary data.</text>
</comment>
<dbReference type="InterPro" id="IPR011051">
    <property type="entry name" value="RmlC_Cupin_sf"/>
</dbReference>
<dbReference type="NCBIfam" id="TIGR01479">
    <property type="entry name" value="GMP_PMI"/>
    <property type="match status" value="1"/>
</dbReference>
<feature type="domain" description="MannoseP isomerase/GMP-like beta-helix" evidence="11">
    <location>
        <begin position="295"/>
        <end position="349"/>
    </location>
</feature>
<dbReference type="Pfam" id="PF00483">
    <property type="entry name" value="NTP_transferase"/>
    <property type="match status" value="1"/>
</dbReference>